<keyword evidence="3" id="KW-0812">Transmembrane</keyword>
<dbReference type="InterPro" id="IPR007749">
    <property type="entry name" value="DUF677"/>
</dbReference>
<dbReference type="AlphaFoldDB" id="A0AAQ3KQU2"/>
<evidence type="ECO:0000313" key="6">
    <source>
        <dbReference type="EMBL" id="WOL10337.1"/>
    </source>
</evidence>
<evidence type="ECO:0000256" key="5">
    <source>
        <dbReference type="ARBA" id="ARBA00023136"/>
    </source>
</evidence>
<keyword evidence="7" id="KW-1185">Reference proteome</keyword>
<comment type="similarity">
    <text evidence="2">Belongs to the UPF0496 family.</text>
</comment>
<reference evidence="6 7" key="1">
    <citation type="submission" date="2023-10" db="EMBL/GenBank/DDBJ databases">
        <title>Chromosome-scale genome assembly provides insights into flower coloration mechanisms of Canna indica.</title>
        <authorList>
            <person name="Li C."/>
        </authorList>
    </citation>
    <scope>NUCLEOTIDE SEQUENCE [LARGE SCALE GENOMIC DNA]</scope>
    <source>
        <tissue evidence="6">Flower</tissue>
    </source>
</reference>
<evidence type="ECO:0000256" key="3">
    <source>
        <dbReference type="ARBA" id="ARBA00022692"/>
    </source>
</evidence>
<keyword evidence="5" id="KW-0472">Membrane</keyword>
<dbReference type="GO" id="GO:0016020">
    <property type="term" value="C:membrane"/>
    <property type="evidence" value="ECO:0007669"/>
    <property type="project" value="UniProtKB-SubCell"/>
</dbReference>
<accession>A0AAQ3KQU2</accession>
<evidence type="ECO:0000256" key="4">
    <source>
        <dbReference type="ARBA" id="ARBA00022989"/>
    </source>
</evidence>
<protein>
    <submittedName>
        <fullName evidence="6">UPF0496 protein</fullName>
    </submittedName>
</protein>
<evidence type="ECO:0000256" key="2">
    <source>
        <dbReference type="ARBA" id="ARBA00009074"/>
    </source>
</evidence>
<dbReference type="Proteomes" id="UP001327560">
    <property type="component" value="Chromosome 6"/>
</dbReference>
<gene>
    <name evidence="6" type="ORF">Cni_G19092</name>
</gene>
<proteinExistence type="inferred from homology"/>
<sequence length="158" mass="17917">MADCTKRRARPKPEISWWSSSSRRILDEVMPSWACLRGLNLWSLDASLLSRTNSVVSAVNAMSSDGSLSPRTVEEATNDLLYVNGLLVELSGAIKRDPELCKCVKEYLSSTDEILKSLGDLKQLLENARDAERILKHATEYFMQKDYENTEKELQNFN</sequence>
<keyword evidence="4" id="KW-1133">Transmembrane helix</keyword>
<name>A0AAQ3KQU2_9LILI</name>
<organism evidence="6 7">
    <name type="scientific">Canna indica</name>
    <name type="common">Indian-shot</name>
    <dbReference type="NCBI Taxonomy" id="4628"/>
    <lineage>
        <taxon>Eukaryota</taxon>
        <taxon>Viridiplantae</taxon>
        <taxon>Streptophyta</taxon>
        <taxon>Embryophyta</taxon>
        <taxon>Tracheophyta</taxon>
        <taxon>Spermatophyta</taxon>
        <taxon>Magnoliopsida</taxon>
        <taxon>Liliopsida</taxon>
        <taxon>Zingiberales</taxon>
        <taxon>Cannaceae</taxon>
        <taxon>Canna</taxon>
    </lineage>
</organism>
<evidence type="ECO:0000313" key="7">
    <source>
        <dbReference type="Proteomes" id="UP001327560"/>
    </source>
</evidence>
<comment type="subcellular location">
    <subcellularLocation>
        <location evidence="1">Membrane</location>
    </subcellularLocation>
</comment>
<dbReference type="Pfam" id="PF05055">
    <property type="entry name" value="DUF677"/>
    <property type="match status" value="1"/>
</dbReference>
<dbReference type="EMBL" id="CP136895">
    <property type="protein sequence ID" value="WOL10337.1"/>
    <property type="molecule type" value="Genomic_DNA"/>
</dbReference>
<evidence type="ECO:0000256" key="1">
    <source>
        <dbReference type="ARBA" id="ARBA00004370"/>
    </source>
</evidence>